<dbReference type="OrthoDB" id="9802264at2"/>
<dbReference type="Gene3D" id="3.40.50.300">
    <property type="entry name" value="P-loop containing nucleotide triphosphate hydrolases"/>
    <property type="match status" value="1"/>
</dbReference>
<evidence type="ECO:0000313" key="8">
    <source>
        <dbReference type="Proteomes" id="UP000031526"/>
    </source>
</evidence>
<dbReference type="GO" id="GO:0015418">
    <property type="term" value="F:ABC-type quaternary ammonium compound transporting activity"/>
    <property type="evidence" value="ECO:0007669"/>
    <property type="project" value="UniProtKB-EC"/>
</dbReference>
<dbReference type="InterPro" id="IPR008995">
    <property type="entry name" value="Mo/tungstate-bd_C_term_dom"/>
</dbReference>
<evidence type="ECO:0000313" key="7">
    <source>
        <dbReference type="EMBL" id="QEV37749.1"/>
    </source>
</evidence>
<keyword evidence="3 6" id="KW-0067">ATP-binding</keyword>
<dbReference type="Pfam" id="PF08402">
    <property type="entry name" value="TOBE_2"/>
    <property type="match status" value="1"/>
</dbReference>
<reference evidence="8" key="1">
    <citation type="submission" date="2014-09" db="EMBL/GenBank/DDBJ databases">
        <title>Sequence of the Streptomyces nodosus genome.</title>
        <authorList>
            <person name="Sweeney P."/>
            <person name="Stephens N."/>
            <person name="Murphy C."/>
            <person name="Caffrey P."/>
        </authorList>
    </citation>
    <scope>NUCLEOTIDE SEQUENCE [LARGE SCALE GENOMIC DNA]</scope>
    <source>
        <strain evidence="8">ATCC 14899</strain>
    </source>
</reference>
<dbReference type="PANTHER" id="PTHR42781">
    <property type="entry name" value="SPERMIDINE/PUTRESCINE IMPORT ATP-BINDING PROTEIN POTA"/>
    <property type="match status" value="1"/>
</dbReference>
<dbReference type="HOGENOM" id="CLU_000604_1_1_11"/>
<dbReference type="InterPro" id="IPR050093">
    <property type="entry name" value="ABC_SmlMolc_Importer"/>
</dbReference>
<evidence type="ECO:0000256" key="1">
    <source>
        <dbReference type="ARBA" id="ARBA00022448"/>
    </source>
</evidence>
<keyword evidence="2" id="KW-0547">Nucleotide-binding</keyword>
<name>A0A0B5D7C5_9ACTN</name>
<dbReference type="KEGG" id="snq:CP978_03595"/>
<evidence type="ECO:0000256" key="3">
    <source>
        <dbReference type="ARBA" id="ARBA00022840"/>
    </source>
</evidence>
<dbReference type="InterPro" id="IPR027417">
    <property type="entry name" value="P-loop_NTPase"/>
</dbReference>
<dbReference type="Proteomes" id="UP000325763">
    <property type="component" value="Chromosome"/>
</dbReference>
<dbReference type="Gene3D" id="2.40.50.100">
    <property type="match status" value="1"/>
</dbReference>
<dbReference type="SUPFAM" id="SSF50331">
    <property type="entry name" value="MOP-like"/>
    <property type="match status" value="1"/>
</dbReference>
<dbReference type="InterPro" id="IPR003439">
    <property type="entry name" value="ABC_transporter-like_ATP-bd"/>
</dbReference>
<sequence length="384" mass="40596">MTSAPAPVRGTPQGAEAGAVRSGLSFEDVTVAYHGTTVLDGFTLDVAPGEVVALLGPSGSGKTTALRTAAGFTSPVRGRVHIGGRDVTDLPPYRRGIGMVVQQYALFPHLRVEQNVAFGLKAHKVPRADIPGRVARALEMTGMAGYARRYPRELSGGQQQRVAIARALAIRPDVLLLDEPLSALDVQLRTGMLAELARLHRDLPDVSMLYVTHDQVEALTLADRIAVMKDARLVDCGTPQQLYRRPRDTFTASFVGQANLLPVTTLAETGPDGARVALADNEVRVAAVQPLPAGTDAVLCVRPHLVRLADGGDGPTLRATVTDVQWRGSVHRLHADLVTGGTVTADIGELRTPPVPGDQVVLTFDPEDAVVLPAAPDGGGKSDD</sequence>
<organism evidence="6 8">
    <name type="scientific">Streptomyces nodosus</name>
    <dbReference type="NCBI Taxonomy" id="40318"/>
    <lineage>
        <taxon>Bacteria</taxon>
        <taxon>Bacillati</taxon>
        <taxon>Actinomycetota</taxon>
        <taxon>Actinomycetes</taxon>
        <taxon>Kitasatosporales</taxon>
        <taxon>Streptomycetaceae</taxon>
        <taxon>Streptomyces</taxon>
    </lineage>
</organism>
<keyword evidence="8" id="KW-1185">Reference proteome</keyword>
<dbReference type="SUPFAM" id="SSF52540">
    <property type="entry name" value="P-loop containing nucleoside triphosphate hydrolases"/>
    <property type="match status" value="1"/>
</dbReference>
<protein>
    <recommendedName>
        <fullName evidence="4">ABC-type quaternary amine transporter</fullName>
        <ecNumber evidence="4">7.6.2.9</ecNumber>
    </recommendedName>
</protein>
<accession>A0A0B5D7C5</accession>
<dbReference type="EMBL" id="CP023747">
    <property type="protein sequence ID" value="QEV37749.1"/>
    <property type="molecule type" value="Genomic_DNA"/>
</dbReference>
<dbReference type="PROSITE" id="PS50893">
    <property type="entry name" value="ABC_TRANSPORTER_2"/>
    <property type="match status" value="1"/>
</dbReference>
<dbReference type="GO" id="GO:0005524">
    <property type="term" value="F:ATP binding"/>
    <property type="evidence" value="ECO:0007669"/>
    <property type="project" value="UniProtKB-KW"/>
</dbReference>
<evidence type="ECO:0000256" key="4">
    <source>
        <dbReference type="ARBA" id="ARBA00066388"/>
    </source>
</evidence>
<dbReference type="GO" id="GO:0043190">
    <property type="term" value="C:ATP-binding cassette (ABC) transporter complex"/>
    <property type="evidence" value="ECO:0007669"/>
    <property type="project" value="InterPro"/>
</dbReference>
<reference evidence="7 9" key="3">
    <citation type="submission" date="2017-09" db="EMBL/GenBank/DDBJ databases">
        <title>Streptomyces genome completion.</title>
        <authorList>
            <person name="Lee N."/>
            <person name="Cho B.-K."/>
        </authorList>
    </citation>
    <scope>NUCLEOTIDE SEQUENCE [LARGE SCALE GENOMIC DNA]</scope>
    <source>
        <strain evidence="7 9">ATCC 14899</strain>
    </source>
</reference>
<dbReference type="SMART" id="SM00382">
    <property type="entry name" value="AAA"/>
    <property type="match status" value="1"/>
</dbReference>
<dbReference type="AlphaFoldDB" id="A0A0B5D7C5"/>
<keyword evidence="1" id="KW-0813">Transport</keyword>
<dbReference type="PROSITE" id="PS00211">
    <property type="entry name" value="ABC_TRANSPORTER_1"/>
    <property type="match status" value="1"/>
</dbReference>
<evidence type="ECO:0000313" key="9">
    <source>
        <dbReference type="Proteomes" id="UP000325763"/>
    </source>
</evidence>
<dbReference type="Proteomes" id="UP000031526">
    <property type="component" value="Chromosome"/>
</dbReference>
<dbReference type="RefSeq" id="WP_043437465.1">
    <property type="nucleotide sequence ID" value="NZ_CP009313.1"/>
</dbReference>
<dbReference type="InterPro" id="IPR013611">
    <property type="entry name" value="Transp-assoc_OB_typ2"/>
</dbReference>
<dbReference type="InterPro" id="IPR017871">
    <property type="entry name" value="ABC_transporter-like_CS"/>
</dbReference>
<evidence type="ECO:0000259" key="5">
    <source>
        <dbReference type="PROSITE" id="PS50893"/>
    </source>
</evidence>
<dbReference type="Pfam" id="PF00005">
    <property type="entry name" value="ABC_tran"/>
    <property type="match status" value="1"/>
</dbReference>
<dbReference type="GO" id="GO:0016887">
    <property type="term" value="F:ATP hydrolysis activity"/>
    <property type="evidence" value="ECO:0007669"/>
    <property type="project" value="InterPro"/>
</dbReference>
<dbReference type="InterPro" id="IPR003593">
    <property type="entry name" value="AAA+_ATPase"/>
</dbReference>
<feature type="domain" description="ABC transporter" evidence="5">
    <location>
        <begin position="24"/>
        <end position="255"/>
    </location>
</feature>
<dbReference type="FunFam" id="3.40.50.300:FF:000425">
    <property type="entry name" value="Probable ABC transporter, ATP-binding subunit"/>
    <property type="match status" value="1"/>
</dbReference>
<evidence type="ECO:0000313" key="6">
    <source>
        <dbReference type="EMBL" id="AJE39148.1"/>
    </source>
</evidence>
<dbReference type="PANTHER" id="PTHR42781:SF4">
    <property type="entry name" value="SPERMIDINE_PUTRESCINE IMPORT ATP-BINDING PROTEIN POTA"/>
    <property type="match status" value="1"/>
</dbReference>
<dbReference type="EC" id="7.6.2.9" evidence="4"/>
<reference evidence="6 8" key="2">
    <citation type="journal article" date="2016" name="Appl. Microbiol. Biotechnol.">
        <title>Exploiting the genome sequence of Streptomyces nodosus for enhanced antibiotic production.</title>
        <authorList>
            <person name="Sweeney P."/>
            <person name="Murphy C.D."/>
            <person name="Caffrey P."/>
        </authorList>
    </citation>
    <scope>NUCLEOTIDE SEQUENCE [LARGE SCALE GENOMIC DNA]</scope>
    <source>
        <strain evidence="6 8">ATCC 14899</strain>
    </source>
</reference>
<dbReference type="EMBL" id="CP009313">
    <property type="protein sequence ID" value="AJE39148.1"/>
    <property type="molecule type" value="Genomic_DNA"/>
</dbReference>
<dbReference type="STRING" id="40318.SNOD_03200"/>
<proteinExistence type="predicted"/>
<gene>
    <name evidence="7" type="ORF">CP978_03595</name>
    <name evidence="6" type="ORF">SNOD_03200</name>
</gene>
<evidence type="ECO:0000256" key="2">
    <source>
        <dbReference type="ARBA" id="ARBA00022741"/>
    </source>
</evidence>